<accession>A0A2M3ZS06</accession>
<protein>
    <submittedName>
        <fullName evidence="2">Putative secreted peptide</fullName>
    </submittedName>
</protein>
<sequence length="77" mass="8784">MFCFLGGLLLLHLARGSDRRARLHRDGFCVGWPKAEHELVCWMIQTLLHRAPFDGCDTLGCRATSTRLEIQLLLPSY</sequence>
<evidence type="ECO:0000256" key="1">
    <source>
        <dbReference type="SAM" id="SignalP"/>
    </source>
</evidence>
<evidence type="ECO:0000313" key="2">
    <source>
        <dbReference type="EMBL" id="MBW31272.1"/>
    </source>
</evidence>
<proteinExistence type="predicted"/>
<reference evidence="2" key="1">
    <citation type="submission" date="2018-01" db="EMBL/GenBank/DDBJ databases">
        <title>An insight into the sialome of Amazonian anophelines.</title>
        <authorList>
            <person name="Ribeiro J.M."/>
            <person name="Scarpassa V."/>
            <person name="Calvo E."/>
        </authorList>
    </citation>
    <scope>NUCLEOTIDE SEQUENCE</scope>
    <source>
        <tissue evidence="2">Salivary glands</tissue>
    </source>
</reference>
<feature type="chain" id="PRO_5014901900" evidence="1">
    <location>
        <begin position="17"/>
        <end position="77"/>
    </location>
</feature>
<organism evidence="2">
    <name type="scientific">Anopheles braziliensis</name>
    <dbReference type="NCBI Taxonomy" id="58242"/>
    <lineage>
        <taxon>Eukaryota</taxon>
        <taxon>Metazoa</taxon>
        <taxon>Ecdysozoa</taxon>
        <taxon>Arthropoda</taxon>
        <taxon>Hexapoda</taxon>
        <taxon>Insecta</taxon>
        <taxon>Pterygota</taxon>
        <taxon>Neoptera</taxon>
        <taxon>Endopterygota</taxon>
        <taxon>Diptera</taxon>
        <taxon>Nematocera</taxon>
        <taxon>Culicoidea</taxon>
        <taxon>Culicidae</taxon>
        <taxon>Anophelinae</taxon>
        <taxon>Anopheles</taxon>
    </lineage>
</organism>
<keyword evidence="1" id="KW-0732">Signal</keyword>
<dbReference type="AlphaFoldDB" id="A0A2M3ZS06"/>
<name>A0A2M3ZS06_9DIPT</name>
<dbReference type="EMBL" id="GGFM01010521">
    <property type="protein sequence ID" value="MBW31272.1"/>
    <property type="molecule type" value="Transcribed_RNA"/>
</dbReference>
<feature type="signal peptide" evidence="1">
    <location>
        <begin position="1"/>
        <end position="16"/>
    </location>
</feature>